<dbReference type="Pfam" id="PF25278">
    <property type="entry name" value="DUF7872"/>
    <property type="match status" value="1"/>
</dbReference>
<dbReference type="InterPro" id="IPR057194">
    <property type="entry name" value="DUF7872"/>
</dbReference>
<dbReference type="PANTHER" id="PTHR33339">
    <property type="entry name" value="LYSM DOMAIN-CONTAINING PROTEIN"/>
    <property type="match status" value="1"/>
</dbReference>
<dbReference type="STRING" id="645133.E3R139"/>
<evidence type="ECO:0000259" key="1">
    <source>
        <dbReference type="Pfam" id="PF25278"/>
    </source>
</evidence>
<proteinExistence type="predicted"/>
<sequence>MGIQGWNGYVNNLDTAVTYTAAILGLKLQNVVNDLWPKMEDKLTPLKVLIGWIDGVLNAFPATSLIDQGNIAGFNIIASGLLAPPDPDDEYLRWSQIADQVGSVINGYKTAIGVYAKKVIDAPIADPQWGINRVLGGGTFLYRSTNFTQDDFDAWMYQSVEINAIGTILQAQNAYIIRTFNKTDCEETSDAVLCEMQPNSAWTEWRLHKKDSDDWPPESGLATKLIQSYGFTKQTLFKGPSNCFDWNDYVQLTNPWDSAAARGFSLDPWVACNFNLNVCNFDAAEDDKGIGDVERYVPGHTDNMCGREGIIWN</sequence>
<dbReference type="Proteomes" id="UP000008782">
    <property type="component" value="Unassembled WGS sequence"/>
</dbReference>
<dbReference type="VEuPathDB" id="FungiDB:GLRG_11974"/>
<dbReference type="HOGENOM" id="CLU_030195_0_0_1"/>
<dbReference type="RefSeq" id="XP_008100847.1">
    <property type="nucleotide sequence ID" value="XM_008102656.1"/>
</dbReference>
<dbReference type="EMBL" id="GG697587">
    <property type="protein sequence ID" value="EFQ36827.1"/>
    <property type="molecule type" value="Genomic_DNA"/>
</dbReference>
<dbReference type="GeneID" id="24417337"/>
<evidence type="ECO:0000313" key="2">
    <source>
        <dbReference type="EMBL" id="EFQ36827.1"/>
    </source>
</evidence>
<evidence type="ECO:0000313" key="3">
    <source>
        <dbReference type="Proteomes" id="UP000008782"/>
    </source>
</evidence>
<organism evidence="3">
    <name type="scientific">Colletotrichum graminicola (strain M1.001 / M2 / FGSC 10212)</name>
    <name type="common">Maize anthracnose fungus</name>
    <name type="synonym">Glomerella graminicola</name>
    <dbReference type="NCBI Taxonomy" id="645133"/>
    <lineage>
        <taxon>Eukaryota</taxon>
        <taxon>Fungi</taxon>
        <taxon>Dikarya</taxon>
        <taxon>Ascomycota</taxon>
        <taxon>Pezizomycotina</taxon>
        <taxon>Sordariomycetes</taxon>
        <taxon>Hypocreomycetidae</taxon>
        <taxon>Glomerellales</taxon>
        <taxon>Glomerellaceae</taxon>
        <taxon>Colletotrichum</taxon>
        <taxon>Colletotrichum graminicola species complex</taxon>
    </lineage>
</organism>
<dbReference type="PANTHER" id="PTHR33339:SF1">
    <property type="entry name" value="LYSM DOMAIN-CONTAINING PROTEIN"/>
    <property type="match status" value="1"/>
</dbReference>
<name>E3R139_COLGM</name>
<dbReference type="AlphaFoldDB" id="E3R139"/>
<keyword evidence="3" id="KW-1185">Reference proteome</keyword>
<accession>E3R139</accession>
<gene>
    <name evidence="2" type="ORF">GLRG_11974</name>
</gene>
<reference evidence="3" key="1">
    <citation type="journal article" date="2012" name="Nat. Genet.">
        <title>Lifestyle transitions in plant pathogenic Colletotrichum fungi deciphered by genome and transcriptome analyses.</title>
        <authorList>
            <person name="O'Connell R.J."/>
            <person name="Thon M.R."/>
            <person name="Hacquard S."/>
            <person name="Amyotte S.G."/>
            <person name="Kleemann J."/>
            <person name="Torres M.F."/>
            <person name="Damm U."/>
            <person name="Buiate E.A."/>
            <person name="Epstein L."/>
            <person name="Alkan N."/>
            <person name="Altmueller J."/>
            <person name="Alvarado-Balderrama L."/>
            <person name="Bauser C.A."/>
            <person name="Becker C."/>
            <person name="Birren B.W."/>
            <person name="Chen Z."/>
            <person name="Choi J."/>
            <person name="Crouch J.A."/>
            <person name="Duvick J.P."/>
            <person name="Farman M.A."/>
            <person name="Gan P."/>
            <person name="Heiman D."/>
            <person name="Henrissat B."/>
            <person name="Howard R.J."/>
            <person name="Kabbage M."/>
            <person name="Koch C."/>
            <person name="Kracher B."/>
            <person name="Kubo Y."/>
            <person name="Law A.D."/>
            <person name="Lebrun M.-H."/>
            <person name="Lee Y.-H."/>
            <person name="Miyara I."/>
            <person name="Moore N."/>
            <person name="Neumann U."/>
            <person name="Nordstroem K."/>
            <person name="Panaccione D.G."/>
            <person name="Panstruga R."/>
            <person name="Place M."/>
            <person name="Proctor R.H."/>
            <person name="Prusky D."/>
            <person name="Rech G."/>
            <person name="Reinhardt R."/>
            <person name="Rollins J.A."/>
            <person name="Rounsley S."/>
            <person name="Schardl C.L."/>
            <person name="Schwartz D.C."/>
            <person name="Shenoy N."/>
            <person name="Shirasu K."/>
            <person name="Sikhakolli U.R."/>
            <person name="Stueber K."/>
            <person name="Sukno S.A."/>
            <person name="Sweigard J.A."/>
            <person name="Takano Y."/>
            <person name="Takahara H."/>
            <person name="Trail F."/>
            <person name="van der Does H.C."/>
            <person name="Voll L.M."/>
            <person name="Will I."/>
            <person name="Young S."/>
            <person name="Zeng Q."/>
            <person name="Zhang J."/>
            <person name="Zhou S."/>
            <person name="Dickman M.B."/>
            <person name="Schulze-Lefert P."/>
            <person name="Ver Loren van Themaat E."/>
            <person name="Ma L.-J."/>
            <person name="Vaillancourt L.J."/>
        </authorList>
    </citation>
    <scope>NUCLEOTIDE SEQUENCE [LARGE SCALE GENOMIC DNA]</scope>
    <source>
        <strain evidence="3">M1.001 / M2 / FGSC 10212</strain>
    </source>
</reference>
<dbReference type="OrthoDB" id="2501761at2759"/>
<feature type="domain" description="DUF7872" evidence="1">
    <location>
        <begin position="87"/>
        <end position="186"/>
    </location>
</feature>
<dbReference type="eggNOG" id="ENOG502SQPP">
    <property type="taxonomic scope" value="Eukaryota"/>
</dbReference>
<protein>
    <recommendedName>
        <fullName evidence="1">DUF7872 domain-containing protein</fullName>
    </recommendedName>
</protein>